<dbReference type="AlphaFoldDB" id="A0A2T6A3I0"/>
<proteinExistence type="predicted"/>
<comment type="caution">
    <text evidence="1">The sequence shown here is derived from an EMBL/GenBank/DDBJ whole genome shotgun (WGS) entry which is preliminary data.</text>
</comment>
<evidence type="ECO:0000313" key="1">
    <source>
        <dbReference type="EMBL" id="PTX38377.1"/>
    </source>
</evidence>
<accession>A0A2T6A3I0</accession>
<evidence type="ECO:0000313" key="2">
    <source>
        <dbReference type="Proteomes" id="UP000244224"/>
    </source>
</evidence>
<organism evidence="1 2">
    <name type="scientific">Gemmobacter caeni</name>
    <dbReference type="NCBI Taxonomy" id="589035"/>
    <lineage>
        <taxon>Bacteria</taxon>
        <taxon>Pseudomonadati</taxon>
        <taxon>Pseudomonadota</taxon>
        <taxon>Alphaproteobacteria</taxon>
        <taxon>Rhodobacterales</taxon>
        <taxon>Paracoccaceae</taxon>
        <taxon>Gemmobacter</taxon>
    </lineage>
</organism>
<dbReference type="EMBL" id="QBKP01000044">
    <property type="protein sequence ID" value="PTX38377.1"/>
    <property type="molecule type" value="Genomic_DNA"/>
</dbReference>
<sequence length="73" mass="7978">MAMLNKNPNVEVPVNALVTINLAVELLGDELDFFVNGRSFDGTPAFGFDGLDHLPPGLRQKLEAAEEEVVRLL</sequence>
<gene>
    <name evidence="1" type="ORF">C8N34_1441</name>
</gene>
<name>A0A2T6A3I0_9RHOB</name>
<keyword evidence="2" id="KW-1185">Reference proteome</keyword>
<reference evidence="1 2" key="1">
    <citation type="submission" date="2018-04" db="EMBL/GenBank/DDBJ databases">
        <title>Genomic Encyclopedia of Archaeal and Bacterial Type Strains, Phase II (KMG-II): from individual species to whole genera.</title>
        <authorList>
            <person name="Goeker M."/>
        </authorList>
    </citation>
    <scope>NUCLEOTIDE SEQUENCE [LARGE SCALE GENOMIC DNA]</scope>
    <source>
        <strain evidence="1 2">DSM 21823</strain>
    </source>
</reference>
<dbReference type="RefSeq" id="WP_108130989.1">
    <property type="nucleotide sequence ID" value="NZ_QBKP01000044.1"/>
</dbReference>
<dbReference type="Proteomes" id="UP000244224">
    <property type="component" value="Unassembled WGS sequence"/>
</dbReference>
<protein>
    <submittedName>
        <fullName evidence="1">Uncharacterized protein</fullName>
    </submittedName>
</protein>